<comment type="caution">
    <text evidence="9">The sequence shown here is derived from an EMBL/GenBank/DDBJ whole genome shotgun (WGS) entry which is preliminary data.</text>
</comment>
<evidence type="ECO:0000256" key="1">
    <source>
        <dbReference type="ARBA" id="ARBA00022670"/>
    </source>
</evidence>
<evidence type="ECO:0000256" key="2">
    <source>
        <dbReference type="ARBA" id="ARBA00022723"/>
    </source>
</evidence>
<dbReference type="Proteomes" id="UP000655410">
    <property type="component" value="Unassembled WGS sequence"/>
</dbReference>
<feature type="transmembrane region" description="Helical" evidence="7">
    <location>
        <begin position="89"/>
        <end position="111"/>
    </location>
</feature>
<evidence type="ECO:0000313" key="9">
    <source>
        <dbReference type="EMBL" id="GGO85451.1"/>
    </source>
</evidence>
<dbReference type="Gene3D" id="3.30.2010.10">
    <property type="entry name" value="Metalloproteases ('zincins'), catalytic domain"/>
    <property type="match status" value="1"/>
</dbReference>
<keyword evidence="5 6" id="KW-0482">Metalloprotease</keyword>
<dbReference type="EMBL" id="BMNI01000001">
    <property type="protein sequence ID" value="GGO85451.1"/>
    <property type="molecule type" value="Genomic_DNA"/>
</dbReference>
<accession>A0ABQ2N7M1</accession>
<dbReference type="Pfam" id="PF01435">
    <property type="entry name" value="Peptidase_M48"/>
    <property type="match status" value="1"/>
</dbReference>
<dbReference type="InterPro" id="IPR052173">
    <property type="entry name" value="Beta-lactam_resp_regulator"/>
</dbReference>
<gene>
    <name evidence="9" type="ORF">GCM10011584_05450</name>
</gene>
<evidence type="ECO:0000256" key="3">
    <source>
        <dbReference type="ARBA" id="ARBA00022801"/>
    </source>
</evidence>
<feature type="domain" description="Peptidase M48" evidence="8">
    <location>
        <begin position="139"/>
        <end position="207"/>
    </location>
</feature>
<keyword evidence="7" id="KW-0472">Membrane</keyword>
<comment type="cofactor">
    <cofactor evidence="6">
        <name>Zn(2+)</name>
        <dbReference type="ChEBI" id="CHEBI:29105"/>
    </cofactor>
    <text evidence="6">Binds 1 zinc ion per subunit.</text>
</comment>
<keyword evidence="3 6" id="KW-0378">Hydrolase</keyword>
<organism evidence="9 10">
    <name type="scientific">Nocardioides phosphati</name>
    <dbReference type="NCBI Taxonomy" id="1867775"/>
    <lineage>
        <taxon>Bacteria</taxon>
        <taxon>Bacillati</taxon>
        <taxon>Actinomycetota</taxon>
        <taxon>Actinomycetes</taxon>
        <taxon>Propionibacteriales</taxon>
        <taxon>Nocardioidaceae</taxon>
        <taxon>Nocardioides</taxon>
    </lineage>
</organism>
<dbReference type="CDD" id="cd07326">
    <property type="entry name" value="M56_BlaR1_MecR1_like"/>
    <property type="match status" value="1"/>
</dbReference>
<evidence type="ECO:0000259" key="8">
    <source>
        <dbReference type="Pfam" id="PF01435"/>
    </source>
</evidence>
<keyword evidence="7" id="KW-0812">Transmembrane</keyword>
<reference evidence="10" key="1">
    <citation type="journal article" date="2019" name="Int. J. Syst. Evol. Microbiol.">
        <title>The Global Catalogue of Microorganisms (GCM) 10K type strain sequencing project: providing services to taxonomists for standard genome sequencing and annotation.</title>
        <authorList>
            <consortium name="The Broad Institute Genomics Platform"/>
            <consortium name="The Broad Institute Genome Sequencing Center for Infectious Disease"/>
            <person name="Wu L."/>
            <person name="Ma J."/>
        </authorList>
    </citation>
    <scope>NUCLEOTIDE SEQUENCE [LARGE SCALE GENOMIC DNA]</scope>
    <source>
        <strain evidence="10">CGMCC 4.7371</strain>
    </source>
</reference>
<comment type="similarity">
    <text evidence="6">Belongs to the peptidase M48 family.</text>
</comment>
<keyword evidence="4 6" id="KW-0862">Zinc</keyword>
<dbReference type="InterPro" id="IPR001915">
    <property type="entry name" value="Peptidase_M48"/>
</dbReference>
<dbReference type="PANTHER" id="PTHR34978">
    <property type="entry name" value="POSSIBLE SENSOR-TRANSDUCER PROTEIN BLAR"/>
    <property type="match status" value="1"/>
</dbReference>
<evidence type="ECO:0000256" key="6">
    <source>
        <dbReference type="RuleBase" id="RU003983"/>
    </source>
</evidence>
<keyword evidence="2" id="KW-0479">Metal-binding</keyword>
<evidence type="ECO:0000256" key="5">
    <source>
        <dbReference type="ARBA" id="ARBA00023049"/>
    </source>
</evidence>
<evidence type="ECO:0000313" key="10">
    <source>
        <dbReference type="Proteomes" id="UP000655410"/>
    </source>
</evidence>
<feature type="transmembrane region" description="Helical" evidence="7">
    <location>
        <begin position="283"/>
        <end position="307"/>
    </location>
</feature>
<evidence type="ECO:0000256" key="4">
    <source>
        <dbReference type="ARBA" id="ARBA00022833"/>
    </source>
</evidence>
<dbReference type="PANTHER" id="PTHR34978:SF3">
    <property type="entry name" value="SLR0241 PROTEIN"/>
    <property type="match status" value="1"/>
</dbReference>
<keyword evidence="10" id="KW-1185">Reference proteome</keyword>
<feature type="transmembrane region" description="Helical" evidence="7">
    <location>
        <begin position="37"/>
        <end position="55"/>
    </location>
</feature>
<proteinExistence type="inferred from homology"/>
<evidence type="ECO:0000256" key="7">
    <source>
        <dbReference type="SAM" id="Phobius"/>
    </source>
</evidence>
<keyword evidence="7" id="KW-1133">Transmembrane helix</keyword>
<dbReference type="RefSeq" id="WP_188782426.1">
    <property type="nucleotide sequence ID" value="NZ_BMNI01000001.1"/>
</dbReference>
<sequence length="318" mass="32758">MIATLLLLAYATAVATIGPRFLRRAHWQERYPRAGIAAWQALSASTVAAVLLAGLSAAMPMMLVTTTLAEFLYTCAMLLRAQYATPTDALVTTVGLGVVVVVSSRIAWCVARTAIGVTRARRVQRLSLAVLTHVDPATGILVLEHAEAAAYCVPGRGGQVVVTSGALGQLAAEELEAVLAHERAHLRGRHDLVVATATALRDAFSFVPLFAAAADQVPRLVEMAADDVATRSADRRCLAHALLNLGGAPAPAGLLGAGGSTAAARVRRLVAPSQPFGIVRGMAAAAGIAVVLALPLALAAVPALAAVSEAYCPVSWTA</sequence>
<name>A0ABQ2N7M1_9ACTN</name>
<keyword evidence="1 6" id="KW-0645">Protease</keyword>
<protein>
    <submittedName>
        <fullName evidence="9">Integral membrane protein</fullName>
    </submittedName>
</protein>